<dbReference type="PANTHER" id="PTHR43731">
    <property type="entry name" value="RHOMBOID PROTEASE"/>
    <property type="match status" value="1"/>
</dbReference>
<feature type="transmembrane region" description="Helical" evidence="7">
    <location>
        <begin position="16"/>
        <end position="34"/>
    </location>
</feature>
<name>A0A062UFH7_9PROT</name>
<dbReference type="Gene3D" id="1.20.1540.10">
    <property type="entry name" value="Rhomboid-like"/>
    <property type="match status" value="1"/>
</dbReference>
<keyword evidence="4" id="KW-0378">Hydrolase</keyword>
<dbReference type="GO" id="GO:0016020">
    <property type="term" value="C:membrane"/>
    <property type="evidence" value="ECO:0007669"/>
    <property type="project" value="UniProtKB-SubCell"/>
</dbReference>
<keyword evidence="10" id="KW-1185">Reference proteome</keyword>
<evidence type="ECO:0000256" key="3">
    <source>
        <dbReference type="ARBA" id="ARBA00022692"/>
    </source>
</evidence>
<dbReference type="PATRIC" id="fig|1280947.3.peg.2773"/>
<accession>A0A062UFH7</accession>
<evidence type="ECO:0000256" key="6">
    <source>
        <dbReference type="ARBA" id="ARBA00023136"/>
    </source>
</evidence>
<evidence type="ECO:0000313" key="10">
    <source>
        <dbReference type="Proteomes" id="UP000027190"/>
    </source>
</evidence>
<protein>
    <recommendedName>
        <fullName evidence="8">Peptidase S54 rhomboid domain-containing protein</fullName>
    </recommendedName>
</protein>
<keyword evidence="5 7" id="KW-1133">Transmembrane helix</keyword>
<feature type="transmembrane region" description="Helical" evidence="7">
    <location>
        <begin position="121"/>
        <end position="143"/>
    </location>
</feature>
<dbReference type="Pfam" id="PF01694">
    <property type="entry name" value="Rhomboid"/>
    <property type="match status" value="1"/>
</dbReference>
<evidence type="ECO:0000256" key="2">
    <source>
        <dbReference type="ARBA" id="ARBA00009045"/>
    </source>
</evidence>
<feature type="domain" description="Peptidase S54 rhomboid" evidence="8">
    <location>
        <begin position="77"/>
        <end position="226"/>
    </location>
</feature>
<comment type="caution">
    <text evidence="9">The sequence shown here is derived from an EMBL/GenBank/DDBJ whole genome shotgun (WGS) entry which is preliminary data.</text>
</comment>
<evidence type="ECO:0000256" key="4">
    <source>
        <dbReference type="ARBA" id="ARBA00022801"/>
    </source>
</evidence>
<keyword evidence="3 7" id="KW-0812">Transmembrane</keyword>
<feature type="transmembrane region" description="Helical" evidence="7">
    <location>
        <begin position="180"/>
        <end position="201"/>
    </location>
</feature>
<dbReference type="RefSeq" id="WP_034741838.1">
    <property type="nucleotide sequence ID" value="NZ_AWFG01000045.1"/>
</dbReference>
<dbReference type="Proteomes" id="UP000027190">
    <property type="component" value="Unassembled WGS sequence"/>
</dbReference>
<dbReference type="SUPFAM" id="SSF144091">
    <property type="entry name" value="Rhomboid-like"/>
    <property type="match status" value="1"/>
</dbReference>
<dbReference type="STRING" id="1280947.HY30_18565"/>
<organism evidence="9 10">
    <name type="scientific">Hyphomonas chukchiensis</name>
    <dbReference type="NCBI Taxonomy" id="1280947"/>
    <lineage>
        <taxon>Bacteria</taxon>
        <taxon>Pseudomonadati</taxon>
        <taxon>Pseudomonadota</taxon>
        <taxon>Alphaproteobacteria</taxon>
        <taxon>Hyphomonadales</taxon>
        <taxon>Hyphomonadaceae</taxon>
        <taxon>Hyphomonas</taxon>
    </lineage>
</organism>
<feature type="transmembrane region" description="Helical" evidence="7">
    <location>
        <begin position="149"/>
        <end position="168"/>
    </location>
</feature>
<feature type="transmembrane region" description="Helical" evidence="7">
    <location>
        <begin position="207"/>
        <end position="227"/>
    </location>
</feature>
<evidence type="ECO:0000313" key="9">
    <source>
        <dbReference type="EMBL" id="KCZ56473.1"/>
    </source>
</evidence>
<evidence type="ECO:0000259" key="8">
    <source>
        <dbReference type="Pfam" id="PF01694"/>
    </source>
</evidence>
<dbReference type="AlphaFoldDB" id="A0A062UFH7"/>
<keyword evidence="6 7" id="KW-0472">Membrane</keyword>
<comment type="similarity">
    <text evidence="2">Belongs to the peptidase S54 family.</text>
</comment>
<dbReference type="GO" id="GO:0004252">
    <property type="term" value="F:serine-type endopeptidase activity"/>
    <property type="evidence" value="ECO:0007669"/>
    <property type="project" value="InterPro"/>
</dbReference>
<evidence type="ECO:0000256" key="1">
    <source>
        <dbReference type="ARBA" id="ARBA00004141"/>
    </source>
</evidence>
<gene>
    <name evidence="9" type="ORF">HY30_18565</name>
</gene>
<dbReference type="InterPro" id="IPR050925">
    <property type="entry name" value="Rhomboid_protease_S54"/>
</dbReference>
<comment type="subcellular location">
    <subcellularLocation>
        <location evidence="1">Membrane</location>
        <topology evidence="1">Multi-pass membrane protein</topology>
    </subcellularLocation>
</comment>
<dbReference type="PANTHER" id="PTHR43731:SF14">
    <property type="entry name" value="PRESENILIN-ASSOCIATED RHOMBOID-LIKE PROTEIN, MITOCHONDRIAL"/>
    <property type="match status" value="1"/>
</dbReference>
<evidence type="ECO:0000256" key="5">
    <source>
        <dbReference type="ARBA" id="ARBA00022989"/>
    </source>
</evidence>
<dbReference type="OrthoDB" id="9797190at2"/>
<dbReference type="InterPro" id="IPR035952">
    <property type="entry name" value="Rhomboid-like_sf"/>
</dbReference>
<dbReference type="eggNOG" id="COG0705">
    <property type="taxonomic scope" value="Bacteria"/>
</dbReference>
<reference evidence="9 10" key="1">
    <citation type="journal article" date="2014" name="Antonie Van Leeuwenhoek">
        <title>Hyphomonas beringensis sp. nov. and Hyphomonas chukchiensis sp. nov., isolated from surface seawater of the Bering Sea and Chukchi Sea.</title>
        <authorList>
            <person name="Li C."/>
            <person name="Lai Q."/>
            <person name="Li G."/>
            <person name="Dong C."/>
            <person name="Wang J."/>
            <person name="Liao Y."/>
            <person name="Shao Z."/>
        </authorList>
    </citation>
    <scope>NUCLEOTIDE SEQUENCE [LARGE SCALE GENOMIC DNA]</scope>
    <source>
        <strain evidence="9 10">BH-BN04-4</strain>
    </source>
</reference>
<sequence length="235" mass="24556">MARNPGRPPIINAPPWVTGIALVLLAAHAIRVFLPSGMQDSLLWETALFPERFWSWAGASMPPGAAEPYANVFAALATLLTTGLVHSDWVHVGLNAAMLLGVGKPVYEYLERTGPEERNRAGYVFLLLFLVSVAGGSVAHLAANYPAGPPAIGASGGVSGLIAAVLLAQQGARPRLLSRPFLGASLVFLVANVVLAVVGPSMMGAGIAWQAHVGGYVAGALACRFVMWRREGIAV</sequence>
<dbReference type="InterPro" id="IPR022764">
    <property type="entry name" value="Peptidase_S54_rhomboid_dom"/>
</dbReference>
<dbReference type="EMBL" id="AWFG01000045">
    <property type="protein sequence ID" value="KCZ56473.1"/>
    <property type="molecule type" value="Genomic_DNA"/>
</dbReference>
<proteinExistence type="inferred from homology"/>
<evidence type="ECO:0000256" key="7">
    <source>
        <dbReference type="SAM" id="Phobius"/>
    </source>
</evidence>